<organism evidence="1">
    <name type="scientific">Manihot esculenta</name>
    <name type="common">Cassava</name>
    <name type="synonym">Jatropha manihot</name>
    <dbReference type="NCBI Taxonomy" id="3983"/>
    <lineage>
        <taxon>Eukaryota</taxon>
        <taxon>Viridiplantae</taxon>
        <taxon>Streptophyta</taxon>
        <taxon>Embryophyta</taxon>
        <taxon>Tracheophyta</taxon>
        <taxon>Spermatophyta</taxon>
        <taxon>Magnoliopsida</taxon>
        <taxon>eudicotyledons</taxon>
        <taxon>Gunneridae</taxon>
        <taxon>Pentapetalae</taxon>
        <taxon>rosids</taxon>
        <taxon>fabids</taxon>
        <taxon>Malpighiales</taxon>
        <taxon>Euphorbiaceae</taxon>
        <taxon>Crotonoideae</taxon>
        <taxon>Manihoteae</taxon>
        <taxon>Manihot</taxon>
    </lineage>
</organism>
<dbReference type="EMBL" id="CM004390">
    <property type="protein sequence ID" value="OAY51680.1"/>
    <property type="molecule type" value="Genomic_DNA"/>
</dbReference>
<protein>
    <submittedName>
        <fullName evidence="1">Uncharacterized protein</fullName>
    </submittedName>
</protein>
<gene>
    <name evidence="1" type="ORF">MANES_04G026100</name>
</gene>
<reference evidence="1" key="1">
    <citation type="submission" date="2016-02" db="EMBL/GenBank/DDBJ databases">
        <title>WGS assembly of Manihot esculenta.</title>
        <authorList>
            <person name="Bredeson J.V."/>
            <person name="Prochnik S.E."/>
            <person name="Lyons J.B."/>
            <person name="Schmutz J."/>
            <person name="Grimwood J."/>
            <person name="Vrebalov J."/>
            <person name="Bart R.S."/>
            <person name="Amuge T."/>
            <person name="Ferguson M.E."/>
            <person name="Green R."/>
            <person name="Putnam N."/>
            <person name="Stites J."/>
            <person name="Rounsley S."/>
            <person name="Rokhsar D.S."/>
        </authorList>
    </citation>
    <scope>NUCLEOTIDE SEQUENCE [LARGE SCALE GENOMIC DNA]</scope>
    <source>
        <tissue evidence="1">Leaf</tissue>
    </source>
</reference>
<dbReference type="AlphaFoldDB" id="A0A2C9VZ38"/>
<proteinExistence type="predicted"/>
<name>A0A2C9VZ38_MANES</name>
<sequence length="64" mass="7762">MKWVRVRRFTFPWLPISSSSSFWSWWCLQLLLIYLRNLKVAEKVVQVHQNQEDQGHATEMTIEL</sequence>
<accession>A0A2C9VZ38</accession>
<evidence type="ECO:0000313" key="1">
    <source>
        <dbReference type="EMBL" id="OAY51680.1"/>
    </source>
</evidence>